<dbReference type="PANTHER" id="PTHR45947:SF3">
    <property type="entry name" value="SULFOQUINOVOSYL TRANSFERASE SQD2"/>
    <property type="match status" value="1"/>
</dbReference>
<evidence type="ECO:0000313" key="3">
    <source>
        <dbReference type="EMBL" id="NEX60369.1"/>
    </source>
</evidence>
<reference evidence="3 4" key="1">
    <citation type="submission" date="2020-02" db="EMBL/GenBank/DDBJ databases">
        <authorList>
            <person name="Kim M.K."/>
        </authorList>
    </citation>
    <scope>NUCLEOTIDE SEQUENCE [LARGE SCALE GENOMIC DNA]</scope>
    <source>
        <strain evidence="3 4">17J57-3</strain>
    </source>
</reference>
<feature type="domain" description="Glycosyltransferase subfamily 4-like N-terminal" evidence="2">
    <location>
        <begin position="23"/>
        <end position="200"/>
    </location>
</feature>
<dbReference type="AlphaFoldDB" id="A0A6B3SRU1"/>
<dbReference type="GO" id="GO:0016757">
    <property type="term" value="F:glycosyltransferase activity"/>
    <property type="evidence" value="ECO:0007669"/>
    <property type="project" value="InterPro"/>
</dbReference>
<comment type="caution">
    <text evidence="3">The sequence shown here is derived from an EMBL/GenBank/DDBJ whole genome shotgun (WGS) entry which is preliminary data.</text>
</comment>
<dbReference type="Proteomes" id="UP000482155">
    <property type="component" value="Unassembled WGS sequence"/>
</dbReference>
<gene>
    <name evidence="3" type="ORF">G3574_04700</name>
</gene>
<evidence type="ECO:0000259" key="2">
    <source>
        <dbReference type="Pfam" id="PF13439"/>
    </source>
</evidence>
<name>A0A6B3SRU1_9BURK</name>
<protein>
    <submittedName>
        <fullName evidence="3">Glycosyltransferase family 1 protein</fullName>
    </submittedName>
</protein>
<dbReference type="Pfam" id="PF13439">
    <property type="entry name" value="Glyco_transf_4"/>
    <property type="match status" value="1"/>
</dbReference>
<proteinExistence type="predicted"/>
<dbReference type="InterPro" id="IPR001296">
    <property type="entry name" value="Glyco_trans_1"/>
</dbReference>
<dbReference type="InterPro" id="IPR028098">
    <property type="entry name" value="Glyco_trans_4-like_N"/>
</dbReference>
<sequence length="428" mass="47507">MRKIALISEHASPLALIGSTDSGGQNVYVAQVARHLARQGFQVDVFTRRDSASQAQVVEWMPHVRVVNVPAGPPHFIPKEAMLPHMEQFGRFVIRFARREKLGYDLVHANFFMSGMVAQQIKEALGIPFVMTFHALGKVRRLCQKDADVFPDVRFAIEENLMHAADRIIAECPQDKLDMESLYGAPSERIDIVPCGVDPDEFKPVNGDTRQQLGLDRDEFVVLQLGRMVPRKGVDNVIRALALLRQQYQVPARLLVVGGNAERPDPVATPELGRLMGLAESLGVTDAVTFTGQRQREQLRYYYSAANVFVTTPWYEPFGITPLEAMACGTPVVGTAVGGIKTTVVDGETGYLVPPNAPDALAERLAWLHRHPHLAQRMGWSGMRRAYQHFTWNTVASRLADVYERTLAPAEAFLFAPLAASGELSLRT</sequence>
<keyword evidence="4" id="KW-1185">Reference proteome</keyword>
<dbReference type="SUPFAM" id="SSF53756">
    <property type="entry name" value="UDP-Glycosyltransferase/glycogen phosphorylase"/>
    <property type="match status" value="1"/>
</dbReference>
<dbReference type="CDD" id="cd03800">
    <property type="entry name" value="GT4_sucrose_synthase"/>
    <property type="match status" value="1"/>
</dbReference>
<dbReference type="InterPro" id="IPR050194">
    <property type="entry name" value="Glycosyltransferase_grp1"/>
</dbReference>
<feature type="domain" description="Glycosyl transferase family 1" evidence="1">
    <location>
        <begin position="209"/>
        <end position="379"/>
    </location>
</feature>
<evidence type="ECO:0000313" key="4">
    <source>
        <dbReference type="Proteomes" id="UP000482155"/>
    </source>
</evidence>
<accession>A0A6B3SRU1</accession>
<organism evidence="3 4">
    <name type="scientific">Noviherbaspirillum galbum</name>
    <dbReference type="NCBI Taxonomy" id="2709383"/>
    <lineage>
        <taxon>Bacteria</taxon>
        <taxon>Pseudomonadati</taxon>
        <taxon>Pseudomonadota</taxon>
        <taxon>Betaproteobacteria</taxon>
        <taxon>Burkholderiales</taxon>
        <taxon>Oxalobacteraceae</taxon>
        <taxon>Noviherbaspirillum</taxon>
    </lineage>
</organism>
<dbReference type="EMBL" id="JAAIVB010000012">
    <property type="protein sequence ID" value="NEX60369.1"/>
    <property type="molecule type" value="Genomic_DNA"/>
</dbReference>
<keyword evidence="3" id="KW-0808">Transferase</keyword>
<evidence type="ECO:0000259" key="1">
    <source>
        <dbReference type="Pfam" id="PF00534"/>
    </source>
</evidence>
<dbReference type="Gene3D" id="3.40.50.2000">
    <property type="entry name" value="Glycogen Phosphorylase B"/>
    <property type="match status" value="2"/>
</dbReference>
<dbReference type="Pfam" id="PF00534">
    <property type="entry name" value="Glycos_transf_1"/>
    <property type="match status" value="1"/>
</dbReference>
<dbReference type="PANTHER" id="PTHR45947">
    <property type="entry name" value="SULFOQUINOVOSYL TRANSFERASE SQD2"/>
    <property type="match status" value="1"/>
</dbReference>
<dbReference type="RefSeq" id="WP_163960857.1">
    <property type="nucleotide sequence ID" value="NZ_JAAIVB010000012.1"/>
</dbReference>